<evidence type="ECO:0000313" key="2">
    <source>
        <dbReference type="EMBL" id="MEM5284849.1"/>
    </source>
</evidence>
<dbReference type="EC" id="1.-.-.-" evidence="2"/>
<organism evidence="2 3">
    <name type="scientific">Paraburkholderia sabiae</name>
    <dbReference type="NCBI Taxonomy" id="273251"/>
    <lineage>
        <taxon>Bacteria</taxon>
        <taxon>Pseudomonadati</taxon>
        <taxon>Pseudomonadota</taxon>
        <taxon>Betaproteobacteria</taxon>
        <taxon>Burkholderiales</taxon>
        <taxon>Burkholderiaceae</taxon>
        <taxon>Paraburkholderia</taxon>
    </lineage>
</organism>
<sequence>MNDARSLPVYEGYDVLDKRDTPSWDDATRTVIDDRIGTSDEPAWCTPEQWRTLRALCDVIVPQHDDSKPVPLAALVDRKIAKGKSDGYRNARLPALQDAWRIGLAAIDDESVHRHRAVFADLGERERVALVQALEHGTLSRDAWQGMPSKLFFTQRVLHDICTTYYSHPSTWSAIGFGGPANPRGYVRMTFNRRDPWEARETGNANNVQTMKEKQRAR</sequence>
<dbReference type="GO" id="GO:0016491">
    <property type="term" value="F:oxidoreductase activity"/>
    <property type="evidence" value="ECO:0007669"/>
    <property type="project" value="UniProtKB-KW"/>
</dbReference>
<name>A0ABU9Q5Z6_9BURK</name>
<evidence type="ECO:0000313" key="3">
    <source>
        <dbReference type="Proteomes" id="UP001494588"/>
    </source>
</evidence>
<dbReference type="Proteomes" id="UP001494588">
    <property type="component" value="Unassembled WGS sequence"/>
</dbReference>
<keyword evidence="3" id="KW-1185">Reference proteome</keyword>
<keyword evidence="2" id="KW-0560">Oxidoreductase</keyword>
<gene>
    <name evidence="2" type="ORF">V4C55_03985</name>
</gene>
<proteinExistence type="predicted"/>
<reference evidence="2 3" key="1">
    <citation type="submission" date="2024-01" db="EMBL/GenBank/DDBJ databases">
        <title>The diversity of rhizobia nodulating Mimosa spp. in eleven states of Brazil covering several biomes is determined by host plant, location, and edaphic factors.</title>
        <authorList>
            <person name="Rouws L."/>
            <person name="Barauna A."/>
            <person name="Beukes C."/>
            <person name="De Faria S.M."/>
            <person name="Gross E."/>
            <person name="Dos Reis Junior F.B."/>
            <person name="Simon M."/>
            <person name="Maluk M."/>
            <person name="Odee D.W."/>
            <person name="Kenicer G."/>
            <person name="Young J.P.W."/>
            <person name="Reis V.M."/>
            <person name="Zilli J."/>
            <person name="James E.K."/>
        </authorList>
    </citation>
    <scope>NUCLEOTIDE SEQUENCE [LARGE SCALE GENOMIC DNA]</scope>
    <source>
        <strain evidence="2 3">JPY77</strain>
    </source>
</reference>
<dbReference type="RefSeq" id="WP_201649429.1">
    <property type="nucleotide sequence ID" value="NZ_CAJHCS010000005.1"/>
</dbReference>
<comment type="caution">
    <text evidence="2">The sequence shown here is derived from an EMBL/GenBank/DDBJ whole genome shotgun (WGS) entry which is preliminary data.</text>
</comment>
<dbReference type="EMBL" id="JAZHGC010000003">
    <property type="protein sequence ID" value="MEM5284849.1"/>
    <property type="molecule type" value="Genomic_DNA"/>
</dbReference>
<dbReference type="InterPro" id="IPR027056">
    <property type="entry name" value="Gluconate_2DH_su3"/>
</dbReference>
<protein>
    <submittedName>
        <fullName evidence="2">Gluconate 2-dehydrogenase subunit 3 family protein</fullName>
        <ecNumber evidence="2">1.-.-.-</ecNumber>
    </submittedName>
</protein>
<feature type="region of interest" description="Disordered" evidence="1">
    <location>
        <begin position="197"/>
        <end position="218"/>
    </location>
</feature>
<evidence type="ECO:0000256" key="1">
    <source>
        <dbReference type="SAM" id="MobiDB-lite"/>
    </source>
</evidence>
<dbReference type="Pfam" id="PF13618">
    <property type="entry name" value="Gluconate_2-dh3"/>
    <property type="match status" value="1"/>
</dbReference>
<accession>A0ABU9Q5Z6</accession>